<name>A0AAW1P5J0_9CHLO</name>
<feature type="region of interest" description="Disordered" evidence="1">
    <location>
        <begin position="543"/>
        <end position="563"/>
    </location>
</feature>
<accession>A0AAW1P5J0</accession>
<dbReference type="Proteomes" id="UP001465755">
    <property type="component" value="Unassembled WGS sequence"/>
</dbReference>
<dbReference type="EMBL" id="JALJOQ010000054">
    <property type="protein sequence ID" value="KAK9804049.1"/>
    <property type="molecule type" value="Genomic_DNA"/>
</dbReference>
<sequence>MNSAEASTPPDAPKAQKKQRGRPKKTSNPKGREASNPPASIGPSQQQAGWAALNGSPSKIAKLSETKQIQCPADPDEDPLFLIGRPPGKQAIPLELLHAAFGHFLDVACGRQGEAGPLEEQFLVDLTGAACQYFAEEIDRQTATKGLFEIYLGVLLPGLKVPEEPRTRGRHAMTDGSGCVNVKSQVVTQQVWPFIHLEWKNELGEGGGDPLIETLAYQYMHVWSSAAEHLGLPCLLVELYGVEMKISGVFNVGHRLAAETLAGPFLLQDRRHRERELRDMLLSFRALRETVAMLRQGYLDGSNLALLATPLPYPLVAANGSFRGASKLTKEEQHFDPMQARAAMFSAGVQPAGGGPLLPAKLLYKGSHVDGTHEVVKFTQRYGEELHLQLASRGLAPELRSCTPLSGGWLMVRMQFLGDGWQTLEALLREGPPEKIDLATAAVSRALQQLFDLPSQTFVWGDARPPNIMLSWEDGADVEPAVRFLDFDTAGVEGVAMYPNFLSRLIPWPRGASAGRHITQQQDADLLAACACPSLPWDLRRKSEGDTGPLAHSSDVTSAQGRPSALMQQLQHLHHPEEVAWVLS</sequence>
<evidence type="ECO:0000313" key="2">
    <source>
        <dbReference type="EMBL" id="KAK9804049.1"/>
    </source>
</evidence>
<dbReference type="SUPFAM" id="SSF56112">
    <property type="entry name" value="Protein kinase-like (PK-like)"/>
    <property type="match status" value="1"/>
</dbReference>
<evidence type="ECO:0000313" key="3">
    <source>
        <dbReference type="Proteomes" id="UP001465755"/>
    </source>
</evidence>
<feature type="compositionally biased region" description="Polar residues" evidence="1">
    <location>
        <begin position="554"/>
        <end position="563"/>
    </location>
</feature>
<comment type="caution">
    <text evidence="2">The sequence shown here is derived from an EMBL/GenBank/DDBJ whole genome shotgun (WGS) entry which is preliminary data.</text>
</comment>
<dbReference type="AlphaFoldDB" id="A0AAW1P5J0"/>
<evidence type="ECO:0000256" key="1">
    <source>
        <dbReference type="SAM" id="MobiDB-lite"/>
    </source>
</evidence>
<feature type="region of interest" description="Disordered" evidence="1">
    <location>
        <begin position="1"/>
        <end position="54"/>
    </location>
</feature>
<feature type="compositionally biased region" description="Basic residues" evidence="1">
    <location>
        <begin position="15"/>
        <end position="27"/>
    </location>
</feature>
<evidence type="ECO:0008006" key="4">
    <source>
        <dbReference type="Google" id="ProtNLM"/>
    </source>
</evidence>
<protein>
    <recommendedName>
        <fullName evidence="4">Aminoglycoside phosphotransferase domain-containing protein</fullName>
    </recommendedName>
</protein>
<proteinExistence type="predicted"/>
<keyword evidence="3" id="KW-1185">Reference proteome</keyword>
<dbReference type="InterPro" id="IPR011009">
    <property type="entry name" value="Kinase-like_dom_sf"/>
</dbReference>
<reference evidence="2 3" key="1">
    <citation type="journal article" date="2024" name="Nat. Commun.">
        <title>Phylogenomics reveals the evolutionary origins of lichenization in chlorophyte algae.</title>
        <authorList>
            <person name="Puginier C."/>
            <person name="Libourel C."/>
            <person name="Otte J."/>
            <person name="Skaloud P."/>
            <person name="Haon M."/>
            <person name="Grisel S."/>
            <person name="Petersen M."/>
            <person name="Berrin J.G."/>
            <person name="Delaux P.M."/>
            <person name="Dal Grande F."/>
            <person name="Keller J."/>
        </authorList>
    </citation>
    <scope>NUCLEOTIDE SEQUENCE [LARGE SCALE GENOMIC DNA]</scope>
    <source>
        <strain evidence="2 3">SAG 2036</strain>
    </source>
</reference>
<gene>
    <name evidence="2" type="ORF">WJX73_008815</name>
</gene>
<organism evidence="2 3">
    <name type="scientific">Symbiochloris irregularis</name>
    <dbReference type="NCBI Taxonomy" id="706552"/>
    <lineage>
        <taxon>Eukaryota</taxon>
        <taxon>Viridiplantae</taxon>
        <taxon>Chlorophyta</taxon>
        <taxon>core chlorophytes</taxon>
        <taxon>Trebouxiophyceae</taxon>
        <taxon>Trebouxiales</taxon>
        <taxon>Trebouxiaceae</taxon>
        <taxon>Symbiochloris</taxon>
    </lineage>
</organism>